<keyword evidence="2" id="KW-1185">Reference proteome</keyword>
<accession>A0A0L0FXF7</accession>
<feature type="non-terminal residue" evidence="1">
    <location>
        <position position="103"/>
    </location>
</feature>
<dbReference type="RefSeq" id="XP_014155231.1">
    <property type="nucleotide sequence ID" value="XM_014299756.1"/>
</dbReference>
<dbReference type="Proteomes" id="UP000054560">
    <property type="component" value="Unassembled WGS sequence"/>
</dbReference>
<name>A0A0L0FXF7_9EUKA</name>
<evidence type="ECO:0000313" key="1">
    <source>
        <dbReference type="EMBL" id="KNC81329.1"/>
    </source>
</evidence>
<evidence type="ECO:0000313" key="2">
    <source>
        <dbReference type="Proteomes" id="UP000054560"/>
    </source>
</evidence>
<protein>
    <submittedName>
        <fullName evidence="1">Uncharacterized protein</fullName>
    </submittedName>
</protein>
<gene>
    <name evidence="1" type="ORF">SARC_06347</name>
</gene>
<dbReference type="GeneID" id="25906851"/>
<reference evidence="1 2" key="1">
    <citation type="submission" date="2011-02" db="EMBL/GenBank/DDBJ databases">
        <title>The Genome Sequence of Sphaeroforma arctica JP610.</title>
        <authorList>
            <consortium name="The Broad Institute Genome Sequencing Platform"/>
            <person name="Russ C."/>
            <person name="Cuomo C."/>
            <person name="Young S.K."/>
            <person name="Zeng Q."/>
            <person name="Gargeya S."/>
            <person name="Alvarado L."/>
            <person name="Berlin A."/>
            <person name="Chapman S.B."/>
            <person name="Chen Z."/>
            <person name="Freedman E."/>
            <person name="Gellesch M."/>
            <person name="Goldberg J."/>
            <person name="Griggs A."/>
            <person name="Gujja S."/>
            <person name="Heilman E."/>
            <person name="Heiman D."/>
            <person name="Howarth C."/>
            <person name="Mehta T."/>
            <person name="Neiman D."/>
            <person name="Pearson M."/>
            <person name="Roberts A."/>
            <person name="Saif S."/>
            <person name="Shea T."/>
            <person name="Shenoy N."/>
            <person name="Sisk P."/>
            <person name="Stolte C."/>
            <person name="Sykes S."/>
            <person name="White J."/>
            <person name="Yandava C."/>
            <person name="Burger G."/>
            <person name="Gray M.W."/>
            <person name="Holland P.W.H."/>
            <person name="King N."/>
            <person name="Lang F.B.F."/>
            <person name="Roger A.J."/>
            <person name="Ruiz-Trillo I."/>
            <person name="Haas B."/>
            <person name="Nusbaum C."/>
            <person name="Birren B."/>
        </authorList>
    </citation>
    <scope>NUCLEOTIDE SEQUENCE [LARGE SCALE GENOMIC DNA]</scope>
    <source>
        <strain evidence="1 2">JP610</strain>
    </source>
</reference>
<dbReference type="EMBL" id="KQ242045">
    <property type="protein sequence ID" value="KNC81329.1"/>
    <property type="molecule type" value="Genomic_DNA"/>
</dbReference>
<organism evidence="1 2">
    <name type="scientific">Sphaeroforma arctica JP610</name>
    <dbReference type="NCBI Taxonomy" id="667725"/>
    <lineage>
        <taxon>Eukaryota</taxon>
        <taxon>Ichthyosporea</taxon>
        <taxon>Ichthyophonida</taxon>
        <taxon>Sphaeroforma</taxon>
    </lineage>
</organism>
<proteinExistence type="predicted"/>
<sequence>MMSLLALINPSTDCHVFFRGSDGPGDYFLGGGNLDYSLKKVYTAVDKRYLGIAHHGFADAFVALEEFVDQTILKQCGSLVNAILIDFRVACEFRLAACPPLVP</sequence>
<dbReference type="AlphaFoldDB" id="A0A0L0FXF7"/>